<evidence type="ECO:0000313" key="2">
    <source>
        <dbReference type="EMBL" id="ASK79636.1"/>
    </source>
</evidence>
<name>A0A220VHA3_9GAMM</name>
<reference evidence="2 3" key="1">
    <citation type="journal article" date="2016" name="Int. J. Syst. Evol. Microbiol.">
        <title>Paraphotobacterium marinum gen. nov., sp. nov., a member of the family Vibrionaceae, isolated from surface seawater.</title>
        <authorList>
            <person name="Huang Z."/>
            <person name="Dong C."/>
            <person name="Shao Z."/>
        </authorList>
    </citation>
    <scope>NUCLEOTIDE SEQUENCE [LARGE SCALE GENOMIC DNA]</scope>
    <source>
        <strain evidence="2 3">NSCS20N07D</strain>
    </source>
</reference>
<sequence>MGIIIAIIKQMKKNNKKKVFAYILLGSLTISVFVWPSIEFINQKTIKPLIKNIESLIIKHPNSIVVAYGDYFYDASFYLKKSVILYNFLGELEATSEMKNSGIEKGSITSSQLTKLWSSKNHVFVITNKKDYNQTNFPFKRSIYIVGSNQRYYILSNHPN</sequence>
<accession>A0A220VHA3</accession>
<evidence type="ECO:0000256" key="1">
    <source>
        <dbReference type="SAM" id="Phobius"/>
    </source>
</evidence>
<dbReference type="KEGG" id="pmai:CF386_11315"/>
<evidence type="ECO:0000313" key="3">
    <source>
        <dbReference type="Proteomes" id="UP000242175"/>
    </source>
</evidence>
<dbReference type="EMBL" id="CP022356">
    <property type="protein sequence ID" value="ASK79636.1"/>
    <property type="molecule type" value="Genomic_DNA"/>
</dbReference>
<keyword evidence="1" id="KW-1133">Transmembrane helix</keyword>
<keyword evidence="1" id="KW-0472">Membrane</keyword>
<dbReference type="AlphaFoldDB" id="A0A220VHA3"/>
<organism evidence="2 3">
    <name type="scientific">Paraphotobacterium marinum</name>
    <dbReference type="NCBI Taxonomy" id="1755811"/>
    <lineage>
        <taxon>Bacteria</taxon>
        <taxon>Pseudomonadati</taxon>
        <taxon>Pseudomonadota</taxon>
        <taxon>Gammaproteobacteria</taxon>
        <taxon>Vibrionales</taxon>
        <taxon>Vibrionaceae</taxon>
        <taxon>Paraphotobacterium</taxon>
    </lineage>
</organism>
<dbReference type="Proteomes" id="UP000242175">
    <property type="component" value="Chromosome small"/>
</dbReference>
<proteinExistence type="predicted"/>
<feature type="transmembrane region" description="Helical" evidence="1">
    <location>
        <begin position="19"/>
        <end position="38"/>
    </location>
</feature>
<protein>
    <submittedName>
        <fullName evidence="2">Uncharacterized protein</fullName>
    </submittedName>
</protein>
<gene>
    <name evidence="2" type="ORF">CF386_11315</name>
</gene>
<keyword evidence="3" id="KW-1185">Reference proteome</keyword>
<keyword evidence="1" id="KW-0812">Transmembrane</keyword>